<dbReference type="GO" id="GO:0003723">
    <property type="term" value="F:RNA binding"/>
    <property type="evidence" value="ECO:0007669"/>
    <property type="project" value="InterPro"/>
</dbReference>
<gene>
    <name evidence="6" type="ORF">NE237_021232</name>
</gene>
<feature type="compositionally biased region" description="Polar residues" evidence="3">
    <location>
        <begin position="980"/>
        <end position="1004"/>
    </location>
</feature>
<comment type="caution">
    <text evidence="6">The sequence shown here is derived from an EMBL/GenBank/DDBJ whole genome shotgun (WGS) entry which is preliminary data.</text>
</comment>
<feature type="region of interest" description="Disordered" evidence="3">
    <location>
        <begin position="1026"/>
        <end position="1111"/>
    </location>
</feature>
<feature type="domain" description="C3H1-type" evidence="4">
    <location>
        <begin position="811"/>
        <end position="838"/>
    </location>
</feature>
<accession>A0A9Q0K3C1</accession>
<evidence type="ECO:0000313" key="7">
    <source>
        <dbReference type="Proteomes" id="UP001141806"/>
    </source>
</evidence>
<dbReference type="Gene3D" id="1.10.10.790">
    <property type="entry name" value="Surp module"/>
    <property type="match status" value="1"/>
</dbReference>
<feature type="region of interest" description="Disordered" evidence="3">
    <location>
        <begin position="113"/>
        <end position="186"/>
    </location>
</feature>
<sequence>MYDQGNYAPQFRYGPPRPPLPFPQGLLAPLPPVVQPGPNPPVYHHALPPPPPPPPPSLVQQGQLIQVPNPGAINLGLPFVPPPTSVHGSSQVTHPYSNVQQTSQYPSTLTTQNMHHISPVHPPATPLSGPSHPEMIRAPVLPRVLPPPPSQGQILYRTPLHPPLPGGSQGHQHVGPLPSPPPSSFVPVTPVPFSSFVHTPIEDAYPPSMPPPPPPPPPSSPPPIPSSPPPSPPKSFESSSTSALDAASPTSHHSESGLVYEKPTTSVEKLIDVVDTVALPVQSMEDVPVHDDSQNAEGTSFGKMESLAEYGFSTRGEATTDILPPPPKPPAEEVVRKIEVLCQFIAKNGPDFEDMARKREFGNPEFAFLFGGEPGSGAAIAHDYFQWMKRKSLSESKPCNVPGQSNLLPRTLEIKYSPQHCISTDEDASGSQANSDMDMEDDVNKSDKDQEVSQSVEGTSGEPVSLCNEFLVVKEKLHVEKSLTGHITETLPEHDDSPFGMASTKDRCAGMNSDGAVECTLDLSIKKVTSPVLDDLSSSEASPDAGGISHKVVSSPLIQGGSPFRLIQGYASDDSAEDNDDGAFLENVSPVKDLPCTVEVAADMCQDTGTGLDVSVDSRMTEKGVILFNESIVIDPMSIPDSFPESLKVGEASDIPSDALVLSSKADELGTINDGNQISNEPAASRDASEQNSSLHCDVFSTDHQDGKLQNEDAKQRPTHLKVDEFGRLVREGASDSDSDGPRHSVRRGKRGRSRSRSRSPQDRRRRRRSRSPWRRKERWSRSRSLSPKKRRSRSRSPAFRRMGEFGFEKIKRERNCKDFLRGRCKRGGSCRFQHHDSSLHDGARSYRTKQLQHLEAPHDAGKIFSRGEIKNVTTKVSGFEEGMDQDMPAVHITDAPKKEALDGKTEPISPRADVQPINSNEAGQSTSILAGDVGQHEKVQETISQLWEKVEPTVQLLDFEDLKRPAENLPALPLDRSPKQSPTNVLKQNSPGESFHSQPQSAECSVAQLPMDNASASLALPVHENAGHDPQQIDSPNVSHSLPPQISPTVPVVCEPYPAQSTMSQPSSQSPPPQSIASKEFHPPSYPAIGNHFQPSHLPLPQDINTPHVSLPPKDYSLPLAGTSFGSQSAPLERFPPSQAPLQDQHSHFLGPQNPSWTSFQVAPSYGSHPVQFPQNTMHSRNNFAHAMMEPYQFEEHAHSLVHSQSFLPMEGPQRPPLQLADFRPKPLPVDPMQEHHLGGPSFIREEHFTHSVLPERKLFHPAPQQDYYLHPRPQLRDEQHFPLPVRDDVQNIEAPPNQRFNSQFQLPGFTTSTSIFPDNVHSHNVPFPRESPAKLVQSFSKEDFGTMSRQLPYGFQPSGTDGFSSHFSAPVKVDSSRYSSSLLENKQALLSSVGGSKISSTTHYNPFASTFEQPPGGSKFNSSVFRHEIDTNYRSKYESSFGLSHVPTDGQGVVGLGSRQMASPPDSGRPGGQILPRSGDSSLAVALGQLNDRAHPREAPAESFPGARSQYARESIAGNQYDPLFDSIEPSSSTLRKFVHVQERDLNSDVSRAVDVVSRLTGSHRPLDIEENNKRKEVAAAAVTVSPENDEFGETAEVDAVENGSPQTGEGKNWSPGSQNVATGDVEIDQVRSPGKSKKTKDSRSMKLFKSAIADFVKEVLKPSWRQGNMSKEAFKTIVKKTVDKVSGAMKNHQIPKSQAKINQYVESSQRKLTKLVMGYVDKGFQQKLEIVAMVAMSCHFIRWFLKLSWANALKKI</sequence>
<reference evidence="6" key="1">
    <citation type="journal article" date="2023" name="Plant J.">
        <title>The genome of the king protea, Protea cynaroides.</title>
        <authorList>
            <person name="Chang J."/>
            <person name="Duong T.A."/>
            <person name="Schoeman C."/>
            <person name="Ma X."/>
            <person name="Roodt D."/>
            <person name="Barker N."/>
            <person name="Li Z."/>
            <person name="Van de Peer Y."/>
            <person name="Mizrachi E."/>
        </authorList>
    </citation>
    <scope>NUCLEOTIDE SEQUENCE</scope>
    <source>
        <tissue evidence="6">Young leaves</tissue>
    </source>
</reference>
<keyword evidence="7" id="KW-1185">Reference proteome</keyword>
<dbReference type="InterPro" id="IPR035967">
    <property type="entry name" value="SWAP/Surp_sf"/>
</dbReference>
<feature type="region of interest" description="Disordered" evidence="3">
    <location>
        <begin position="1"/>
        <end position="60"/>
    </location>
</feature>
<feature type="region of interest" description="Disordered" evidence="3">
    <location>
        <begin position="422"/>
        <end position="461"/>
    </location>
</feature>
<dbReference type="InterPro" id="IPR000571">
    <property type="entry name" value="Znf_CCCH"/>
</dbReference>
<dbReference type="InterPro" id="IPR000061">
    <property type="entry name" value="Surp"/>
</dbReference>
<keyword evidence="2" id="KW-0863">Zinc-finger</keyword>
<dbReference type="SMART" id="SM00356">
    <property type="entry name" value="ZnF_C3H1"/>
    <property type="match status" value="1"/>
</dbReference>
<feature type="zinc finger region" description="C3H1-type" evidence="2">
    <location>
        <begin position="811"/>
        <end position="838"/>
    </location>
</feature>
<evidence type="ECO:0000259" key="4">
    <source>
        <dbReference type="PROSITE" id="PS50103"/>
    </source>
</evidence>
<dbReference type="Pfam" id="PF23030">
    <property type="entry name" value="SCAF11-like_C"/>
    <property type="match status" value="1"/>
</dbReference>
<dbReference type="PANTHER" id="PTHR36886:SF7">
    <property type="entry name" value="EXPRESSED PROTEIN"/>
    <property type="match status" value="1"/>
</dbReference>
<dbReference type="PROSITE" id="PS50128">
    <property type="entry name" value="SURP"/>
    <property type="match status" value="1"/>
</dbReference>
<dbReference type="Pfam" id="PF01805">
    <property type="entry name" value="Surp"/>
    <property type="match status" value="1"/>
</dbReference>
<feature type="region of interest" description="Disordered" evidence="3">
    <location>
        <begin position="900"/>
        <end position="919"/>
    </location>
</feature>
<proteinExistence type="predicted"/>
<organism evidence="6 7">
    <name type="scientific">Protea cynaroides</name>
    <dbReference type="NCBI Taxonomy" id="273540"/>
    <lineage>
        <taxon>Eukaryota</taxon>
        <taxon>Viridiplantae</taxon>
        <taxon>Streptophyta</taxon>
        <taxon>Embryophyta</taxon>
        <taxon>Tracheophyta</taxon>
        <taxon>Spermatophyta</taxon>
        <taxon>Magnoliopsida</taxon>
        <taxon>Proteales</taxon>
        <taxon>Proteaceae</taxon>
        <taxon>Protea</taxon>
    </lineage>
</organism>
<feature type="region of interest" description="Disordered" evidence="3">
    <location>
        <begin position="202"/>
        <end position="260"/>
    </location>
</feature>
<dbReference type="SUPFAM" id="SSF109905">
    <property type="entry name" value="Surp module (SWAP domain)"/>
    <property type="match status" value="1"/>
</dbReference>
<dbReference type="GO" id="GO:0008270">
    <property type="term" value="F:zinc ion binding"/>
    <property type="evidence" value="ECO:0007669"/>
    <property type="project" value="UniProtKB-KW"/>
</dbReference>
<feature type="compositionally biased region" description="Basic and acidic residues" evidence="3">
    <location>
        <begin position="701"/>
        <end position="734"/>
    </location>
</feature>
<evidence type="ECO:0000256" key="2">
    <source>
        <dbReference type="PROSITE-ProRule" id="PRU00723"/>
    </source>
</evidence>
<evidence type="ECO:0000256" key="3">
    <source>
        <dbReference type="SAM" id="MobiDB-lite"/>
    </source>
</evidence>
<keyword evidence="2" id="KW-0862">Zinc</keyword>
<dbReference type="InterPro" id="IPR052650">
    <property type="entry name" value="Zinc_finger_CCCH"/>
</dbReference>
<name>A0A9Q0K3C1_9MAGN</name>
<dbReference type="EMBL" id="JAMYWD010000009">
    <property type="protein sequence ID" value="KAJ4961322.1"/>
    <property type="molecule type" value="Genomic_DNA"/>
</dbReference>
<evidence type="ECO:0008006" key="8">
    <source>
        <dbReference type="Google" id="ProtNLM"/>
    </source>
</evidence>
<dbReference type="Pfam" id="PF00642">
    <property type="entry name" value="zf-CCCH"/>
    <property type="match status" value="1"/>
</dbReference>
<dbReference type="GO" id="GO:0006397">
    <property type="term" value="P:mRNA processing"/>
    <property type="evidence" value="ECO:0007669"/>
    <property type="project" value="UniProtKB-KW"/>
</dbReference>
<dbReference type="Gene3D" id="4.10.1000.10">
    <property type="entry name" value="Zinc finger, CCCH-type"/>
    <property type="match status" value="1"/>
</dbReference>
<dbReference type="PRINTS" id="PR01217">
    <property type="entry name" value="PRICHEXTENSN"/>
</dbReference>
<dbReference type="PROSITE" id="PS50103">
    <property type="entry name" value="ZF_C3H1"/>
    <property type="match status" value="1"/>
</dbReference>
<keyword evidence="1" id="KW-0507">mRNA processing</keyword>
<keyword evidence="2" id="KW-0479">Metal-binding</keyword>
<evidence type="ECO:0000256" key="1">
    <source>
        <dbReference type="ARBA" id="ARBA00022664"/>
    </source>
</evidence>
<feature type="region of interest" description="Disordered" evidence="3">
    <location>
        <begin position="970"/>
        <end position="1004"/>
    </location>
</feature>
<feature type="region of interest" description="Disordered" evidence="3">
    <location>
        <begin position="1604"/>
        <end position="1625"/>
    </location>
</feature>
<dbReference type="SMART" id="SM00648">
    <property type="entry name" value="SWAP"/>
    <property type="match status" value="1"/>
</dbReference>
<dbReference type="InterPro" id="IPR057031">
    <property type="entry name" value="SFR19-like_C"/>
</dbReference>
<feature type="compositionally biased region" description="Polar residues" evidence="3">
    <location>
        <begin position="673"/>
        <end position="682"/>
    </location>
</feature>
<feature type="domain" description="SURP motif" evidence="5">
    <location>
        <begin position="337"/>
        <end position="385"/>
    </location>
</feature>
<evidence type="ECO:0000259" key="5">
    <source>
        <dbReference type="PROSITE" id="PS50128"/>
    </source>
</evidence>
<feature type="compositionally biased region" description="Basic residues" evidence="3">
    <location>
        <begin position="744"/>
        <end position="779"/>
    </location>
</feature>
<feature type="compositionally biased region" description="Basic and acidic residues" evidence="3">
    <location>
        <begin position="442"/>
        <end position="451"/>
    </location>
</feature>
<dbReference type="Proteomes" id="UP001141806">
    <property type="component" value="Unassembled WGS sequence"/>
</dbReference>
<dbReference type="OrthoDB" id="21470at2759"/>
<protein>
    <recommendedName>
        <fullName evidence="8">C3H1-type domain-containing protein</fullName>
    </recommendedName>
</protein>
<feature type="compositionally biased region" description="Polar residues" evidence="3">
    <location>
        <begin position="1033"/>
        <end position="1049"/>
    </location>
</feature>
<feature type="region of interest" description="Disordered" evidence="3">
    <location>
        <begin position="670"/>
        <end position="799"/>
    </location>
</feature>
<feature type="compositionally biased region" description="Polar residues" evidence="3">
    <location>
        <begin position="1606"/>
        <end position="1624"/>
    </location>
</feature>
<dbReference type="PANTHER" id="PTHR36886">
    <property type="entry name" value="PROTEIN FRIGIDA-ESSENTIAL 1"/>
    <property type="match status" value="1"/>
</dbReference>
<feature type="region of interest" description="Disordered" evidence="3">
    <location>
        <begin position="1453"/>
        <end position="1481"/>
    </location>
</feature>
<evidence type="ECO:0000313" key="6">
    <source>
        <dbReference type="EMBL" id="KAJ4961322.1"/>
    </source>
</evidence>
<feature type="compositionally biased region" description="Pro residues" evidence="3">
    <location>
        <begin position="29"/>
        <end position="57"/>
    </location>
</feature>
<feature type="compositionally biased region" description="Pro residues" evidence="3">
    <location>
        <begin position="207"/>
        <end position="233"/>
    </location>
</feature>